<keyword evidence="1" id="KW-0472">Membrane</keyword>
<sequence>MTGAVVCGYLAGWLLTTTVAVLTASRANRPRWLSIVAGAVWPVLAVAVAQVVLIALMATLIRSTDAGPADTTKLTPDVDDTFVKTV</sequence>
<evidence type="ECO:0000256" key="1">
    <source>
        <dbReference type="SAM" id="Phobius"/>
    </source>
</evidence>
<feature type="transmembrane region" description="Helical" evidence="1">
    <location>
        <begin position="39"/>
        <end position="61"/>
    </location>
</feature>
<dbReference type="Proteomes" id="UP001141629">
    <property type="component" value="Unassembled WGS sequence"/>
</dbReference>
<dbReference type="AlphaFoldDB" id="A0A9X2Z6J3"/>
<dbReference type="EMBL" id="JACKVK010000011">
    <property type="protein sequence ID" value="MCV7423226.1"/>
    <property type="molecule type" value="Genomic_DNA"/>
</dbReference>
<reference evidence="2" key="2">
    <citation type="journal article" date="2022" name="BMC Genomics">
        <title>Comparative genome analysis of mycobacteria focusing on tRNA and non-coding RNA.</title>
        <authorList>
            <person name="Behra P.R.K."/>
            <person name="Pettersson B.M.F."/>
            <person name="Ramesh M."/>
            <person name="Das S."/>
            <person name="Dasgupta S."/>
            <person name="Kirsebom L.A."/>
        </authorList>
    </citation>
    <scope>NUCLEOTIDE SEQUENCE</scope>
    <source>
        <strain evidence="2">DSM 44838</strain>
    </source>
</reference>
<proteinExistence type="predicted"/>
<gene>
    <name evidence="2" type="ORF">H7K45_21990</name>
</gene>
<comment type="caution">
    <text evidence="2">The sequence shown here is derived from an EMBL/GenBank/DDBJ whole genome shotgun (WGS) entry which is preliminary data.</text>
</comment>
<protein>
    <submittedName>
        <fullName evidence="2">Uncharacterized protein</fullName>
    </submittedName>
</protein>
<name>A0A9X2Z6J3_9MYCO</name>
<dbReference type="RefSeq" id="WP_263998112.1">
    <property type="nucleotide sequence ID" value="NZ_JACKVK010000011.1"/>
</dbReference>
<keyword evidence="1" id="KW-0812">Transmembrane</keyword>
<organism evidence="2 3">
    <name type="scientific">Mycobacterium yunnanensis</name>
    <dbReference type="NCBI Taxonomy" id="368477"/>
    <lineage>
        <taxon>Bacteria</taxon>
        <taxon>Bacillati</taxon>
        <taxon>Actinomycetota</taxon>
        <taxon>Actinomycetes</taxon>
        <taxon>Mycobacteriales</taxon>
        <taxon>Mycobacteriaceae</taxon>
        <taxon>Mycobacterium</taxon>
    </lineage>
</organism>
<evidence type="ECO:0000313" key="3">
    <source>
        <dbReference type="Proteomes" id="UP001141629"/>
    </source>
</evidence>
<keyword evidence="3" id="KW-1185">Reference proteome</keyword>
<accession>A0A9X2Z6J3</accession>
<evidence type="ECO:0000313" key="2">
    <source>
        <dbReference type="EMBL" id="MCV7423226.1"/>
    </source>
</evidence>
<keyword evidence="1" id="KW-1133">Transmembrane helix</keyword>
<reference evidence="2" key="1">
    <citation type="submission" date="2020-07" db="EMBL/GenBank/DDBJ databases">
        <authorList>
            <person name="Pettersson B.M.F."/>
            <person name="Behra P.R.K."/>
            <person name="Ramesh M."/>
            <person name="Das S."/>
            <person name="Dasgupta S."/>
            <person name="Kirsebom L.A."/>
        </authorList>
    </citation>
    <scope>NUCLEOTIDE SEQUENCE</scope>
    <source>
        <strain evidence="2">DSM 44838</strain>
    </source>
</reference>